<name>A0ABN2KZD9_9MICO</name>
<keyword evidence="4" id="KW-1185">Reference proteome</keyword>
<dbReference type="Proteomes" id="UP001501475">
    <property type="component" value="Unassembled WGS sequence"/>
</dbReference>
<dbReference type="InterPro" id="IPR008988">
    <property type="entry name" value="Transcriptional_repressor_C"/>
</dbReference>
<dbReference type="EMBL" id="BAAAPN010000057">
    <property type="protein sequence ID" value="GAA1768178.1"/>
    <property type="molecule type" value="Genomic_DNA"/>
</dbReference>
<proteinExistence type="predicted"/>
<dbReference type="Gene3D" id="2.30.30.90">
    <property type="match status" value="1"/>
</dbReference>
<dbReference type="InterPro" id="IPR052713">
    <property type="entry name" value="FeoA"/>
</dbReference>
<sequence>MTEPDPVGPAGEGNLRTIRFPLEVVVSVLSQRLGSRPVLYAAHPGRTLATVAVAEAGVRVAGLGAAIAPEVGRRLVDLGLVPGASIEVLRKAPLGGPVIVRVANYEVALRLGEARQIIVDSVN</sequence>
<evidence type="ECO:0000313" key="3">
    <source>
        <dbReference type="EMBL" id="GAA1768178.1"/>
    </source>
</evidence>
<dbReference type="PANTHER" id="PTHR42954">
    <property type="entry name" value="FE(2+) TRANSPORT PROTEIN A"/>
    <property type="match status" value="1"/>
</dbReference>
<dbReference type="PANTHER" id="PTHR42954:SF2">
    <property type="entry name" value="FE(2+) TRANSPORT PROTEIN A"/>
    <property type="match status" value="1"/>
</dbReference>
<feature type="domain" description="Ferrous iron transporter FeoA-like" evidence="2">
    <location>
        <begin position="46"/>
        <end position="121"/>
    </location>
</feature>
<dbReference type="Pfam" id="PF04023">
    <property type="entry name" value="FeoA"/>
    <property type="match status" value="1"/>
</dbReference>
<protein>
    <recommendedName>
        <fullName evidence="2">Ferrous iron transporter FeoA-like domain-containing protein</fullName>
    </recommendedName>
</protein>
<dbReference type="SMART" id="SM00899">
    <property type="entry name" value="FeoA"/>
    <property type="match status" value="1"/>
</dbReference>
<dbReference type="RefSeq" id="WP_344067475.1">
    <property type="nucleotide sequence ID" value="NZ_BAAAPN010000057.1"/>
</dbReference>
<keyword evidence="1" id="KW-0408">Iron</keyword>
<accession>A0ABN2KZD9</accession>
<organism evidence="3 4">
    <name type="scientific">Nostocoides vanveenii</name>
    <dbReference type="NCBI Taxonomy" id="330835"/>
    <lineage>
        <taxon>Bacteria</taxon>
        <taxon>Bacillati</taxon>
        <taxon>Actinomycetota</taxon>
        <taxon>Actinomycetes</taxon>
        <taxon>Micrococcales</taxon>
        <taxon>Intrasporangiaceae</taxon>
        <taxon>Nostocoides</taxon>
    </lineage>
</organism>
<comment type="caution">
    <text evidence="3">The sequence shown here is derived from an EMBL/GenBank/DDBJ whole genome shotgun (WGS) entry which is preliminary data.</text>
</comment>
<dbReference type="InterPro" id="IPR038157">
    <property type="entry name" value="FeoA_core_dom"/>
</dbReference>
<evidence type="ECO:0000259" key="2">
    <source>
        <dbReference type="SMART" id="SM00899"/>
    </source>
</evidence>
<gene>
    <name evidence="3" type="ORF">GCM10009810_28590</name>
</gene>
<evidence type="ECO:0000313" key="4">
    <source>
        <dbReference type="Proteomes" id="UP001501475"/>
    </source>
</evidence>
<dbReference type="SUPFAM" id="SSF50037">
    <property type="entry name" value="C-terminal domain of transcriptional repressors"/>
    <property type="match status" value="1"/>
</dbReference>
<evidence type="ECO:0000256" key="1">
    <source>
        <dbReference type="ARBA" id="ARBA00023004"/>
    </source>
</evidence>
<reference evidence="3 4" key="1">
    <citation type="journal article" date="2019" name="Int. J. Syst. Evol. Microbiol.">
        <title>The Global Catalogue of Microorganisms (GCM) 10K type strain sequencing project: providing services to taxonomists for standard genome sequencing and annotation.</title>
        <authorList>
            <consortium name="The Broad Institute Genomics Platform"/>
            <consortium name="The Broad Institute Genome Sequencing Center for Infectious Disease"/>
            <person name="Wu L."/>
            <person name="Ma J."/>
        </authorList>
    </citation>
    <scope>NUCLEOTIDE SEQUENCE [LARGE SCALE GENOMIC DNA]</scope>
    <source>
        <strain evidence="3 4">JCM 15591</strain>
    </source>
</reference>
<dbReference type="InterPro" id="IPR007167">
    <property type="entry name" value="Fe-transptr_FeoA-like"/>
</dbReference>